<keyword evidence="4" id="KW-0862">Zinc</keyword>
<feature type="region of interest" description="Disordered" evidence="5">
    <location>
        <begin position="907"/>
        <end position="926"/>
    </location>
</feature>
<feature type="compositionally biased region" description="Basic and acidic residues" evidence="5">
    <location>
        <begin position="1386"/>
        <end position="1396"/>
    </location>
</feature>
<feature type="domain" description="C2H2-type" evidence="6">
    <location>
        <begin position="1171"/>
        <end position="1192"/>
    </location>
</feature>
<dbReference type="PROSITE" id="PS00028">
    <property type="entry name" value="ZINC_FINGER_C2H2_1"/>
    <property type="match status" value="3"/>
</dbReference>
<feature type="region of interest" description="Disordered" evidence="5">
    <location>
        <begin position="1386"/>
        <end position="1437"/>
    </location>
</feature>
<feature type="compositionally biased region" description="Polar residues" evidence="5">
    <location>
        <begin position="907"/>
        <end position="923"/>
    </location>
</feature>
<proteinExistence type="predicted"/>
<dbReference type="InterPro" id="IPR013087">
    <property type="entry name" value="Znf_C2H2_type"/>
</dbReference>
<evidence type="ECO:0000313" key="7">
    <source>
        <dbReference type="EMBL" id="KAJ8302943.1"/>
    </source>
</evidence>
<feature type="region of interest" description="Disordered" evidence="5">
    <location>
        <begin position="956"/>
        <end position="976"/>
    </location>
</feature>
<feature type="compositionally biased region" description="Basic and acidic residues" evidence="5">
    <location>
        <begin position="169"/>
        <end position="186"/>
    </location>
</feature>
<feature type="compositionally biased region" description="Basic and acidic residues" evidence="5">
    <location>
        <begin position="324"/>
        <end position="333"/>
    </location>
</feature>
<feature type="compositionally biased region" description="Basic and acidic residues" evidence="5">
    <location>
        <begin position="352"/>
        <end position="403"/>
    </location>
</feature>
<keyword evidence="3" id="KW-0863">Zinc-finger</keyword>
<feature type="compositionally biased region" description="Basic and acidic residues" evidence="5">
    <location>
        <begin position="40"/>
        <end position="50"/>
    </location>
</feature>
<organism evidence="7 8">
    <name type="scientific">Tegillarca granosa</name>
    <name type="common">Malaysian cockle</name>
    <name type="synonym">Anadara granosa</name>
    <dbReference type="NCBI Taxonomy" id="220873"/>
    <lineage>
        <taxon>Eukaryota</taxon>
        <taxon>Metazoa</taxon>
        <taxon>Spiralia</taxon>
        <taxon>Lophotrochozoa</taxon>
        <taxon>Mollusca</taxon>
        <taxon>Bivalvia</taxon>
        <taxon>Autobranchia</taxon>
        <taxon>Pteriomorphia</taxon>
        <taxon>Arcoida</taxon>
        <taxon>Arcoidea</taxon>
        <taxon>Arcidae</taxon>
        <taxon>Tegillarca</taxon>
    </lineage>
</organism>
<gene>
    <name evidence="7" type="ORF">KUTeg_019339</name>
</gene>
<feature type="domain" description="C2H2-type" evidence="6">
    <location>
        <begin position="984"/>
        <end position="1005"/>
    </location>
</feature>
<dbReference type="SMART" id="SM00355">
    <property type="entry name" value="ZnF_C2H2"/>
    <property type="match status" value="8"/>
</dbReference>
<sequence>MATIKVNGCGEDTKEDVGGDGSKDNIVSCNSKVMQNHLDYSKEDSCDKRNAQSSPVNKDDSNLVNHKSKAGCQQDCESVEIKLSDSKNLNGTNEGESINKETLMEDKYSGFGIRPHNADDKDEEETDSPSRMVFSLAGFAPLNVEKEKDSVKINVMETAGDKEDDEETINMKEIKENEVDKNQETIAKDECQELDIKMDCSDSDKVHVKADENKDEEIEKGNNLDKDNSKNHESDDNNKKILQDKCEESVEKSNDDVEYEEKKKNEKVDSNSENCNKEEIEDKETNENIERRATSDDKTESKENNDSEMKEAEIDDSLVDNEGCSDREDKQDVDNDSIVILDGDEGNSVKNKNTDSEKENSTKNKEIEKNDVDGEEKEKKVDVGKSHDQDKDLKADKSVDKVIVDGSEIVITINEDESGDDSGKDADDESDDDDDDNKERKKKLHNKISPTKTPQVLSQDKDKNSSSDDLVVTDNNQSNDGKKPDGSGGTVEKQSVTQKNSKTVVAVPPGFVTTNSTNRPYILPASTSQVSSTGQQGTGGQYFKVMGQKNQTFYMPVSSQYVITNSTAPNQSTVARSGQAVTVTSTTQPATGTKSILTDKIDEDIASSSWEQLELVKYDIAMRKPDNTFWMGLANVNKKAEISSVTKFLFDLGSDIVKESAYRQIINVQNKKLESGKLNKSEIESLDKMKSVVKDLKAKVGFLDLKQMRCKGCGFQTSSKTVMNMHKEYPHMTPPYDMYGVLNCVHCDFNTKIPTNYTYHMSAEHNMTGRVYDKPALHQCNLCQFESNAKPKLTQHRTKCTKSYKPHLNQAPYHFDINYCLKNIFYKFQIKKPPQPKVDSRPKKVLPSKNPIIQPKNVGAVYPGQINPRPQVGGRFVLGPNQNVYRLNVPNQPQYNQQYQQFAISSNNQRPGFNQRPNQSPNMPYNKISPRPQFAGKPTVGELLKQQKAVNNTVAPRPQLQPRPQPAPPQQSNNQANAGGFEVCEMCGGYVKDKMSLRIHFYYAHKIDMPAAVFNRPNAPLACEVCKKRFWTTQGLTKHKQSMKHNFIPSKPVSSPQNQAMCWICHQKPDNLYSHLHKFHKLTTSECMGLKRCMFCGTLCSTRKELEIHMAAAHGVLIKGEGGPTTPNTKPISANTGNVIKPGAGVSVSTRTVVTGTGSKANPALVRNNFCVFCAKQFSDNTALTLHCLRDHATCSGCGMVVAKASDLKTHVCKVNRSRSCEICGIKNLKSVYYTKHVTTHLKKCHIKLKRLSQGEIAAAVKRKRTDNVTDGNNIEIISDSQSDDDSSAGKIQKLEQKTVESKDNTQANDSKDDKNSTDLVKNGEEKKAETITDVKDRSNDEKVEEVNKDVKEEIQGMKNKGNEGKIEEIKKEVKEKIIENEGVKSEVKSDVKEKNAVNTEQNEDIASGNKRKSEDESDEMLDVQTRKRLRSSDKSD</sequence>
<dbReference type="PANTHER" id="PTHR24409:SF295">
    <property type="entry name" value="AZ2-RELATED"/>
    <property type="match status" value="1"/>
</dbReference>
<name>A0ABQ9EC85_TEGGR</name>
<reference evidence="7 8" key="1">
    <citation type="submission" date="2022-12" db="EMBL/GenBank/DDBJ databases">
        <title>Chromosome-level genome of Tegillarca granosa.</title>
        <authorList>
            <person name="Kim J."/>
        </authorList>
    </citation>
    <scope>NUCLEOTIDE SEQUENCE [LARGE SCALE GENOMIC DNA]</scope>
    <source>
        <strain evidence="7">Teg-2019</strain>
        <tissue evidence="7">Adductor muscle</tissue>
    </source>
</reference>
<feature type="compositionally biased region" description="Basic and acidic residues" evidence="5">
    <location>
        <begin position="11"/>
        <end position="23"/>
    </location>
</feature>
<comment type="caution">
    <text evidence="7">The sequence shown here is derived from an EMBL/GenBank/DDBJ whole genome shotgun (WGS) entry which is preliminary data.</text>
</comment>
<feature type="compositionally biased region" description="Acidic residues" evidence="5">
    <location>
        <begin position="414"/>
        <end position="436"/>
    </location>
</feature>
<keyword evidence="1" id="KW-0479">Metal-binding</keyword>
<accession>A0ABQ9EC85</accession>
<feature type="compositionally biased region" description="Polar residues" evidence="5">
    <location>
        <begin position="448"/>
        <end position="457"/>
    </location>
</feature>
<evidence type="ECO:0000256" key="5">
    <source>
        <dbReference type="SAM" id="MobiDB-lite"/>
    </source>
</evidence>
<feature type="compositionally biased region" description="Pro residues" evidence="5">
    <location>
        <begin position="959"/>
        <end position="969"/>
    </location>
</feature>
<keyword evidence="8" id="KW-1185">Reference proteome</keyword>
<feature type="region of interest" description="Disordered" evidence="5">
    <location>
        <begin position="1"/>
        <end position="25"/>
    </location>
</feature>
<evidence type="ECO:0000256" key="4">
    <source>
        <dbReference type="ARBA" id="ARBA00022833"/>
    </source>
</evidence>
<feature type="compositionally biased region" description="Polar residues" evidence="5">
    <location>
        <begin position="492"/>
        <end position="502"/>
    </location>
</feature>
<evidence type="ECO:0000313" key="8">
    <source>
        <dbReference type="Proteomes" id="UP001217089"/>
    </source>
</evidence>
<feature type="compositionally biased region" description="Basic and acidic residues" evidence="5">
    <location>
        <begin position="198"/>
        <end position="312"/>
    </location>
</feature>
<dbReference type="Proteomes" id="UP001217089">
    <property type="component" value="Unassembled WGS sequence"/>
</dbReference>
<evidence type="ECO:0000259" key="6">
    <source>
        <dbReference type="PROSITE" id="PS00028"/>
    </source>
</evidence>
<dbReference type="PANTHER" id="PTHR24409">
    <property type="entry name" value="ZINC FINGER PROTEIN 142"/>
    <property type="match status" value="1"/>
</dbReference>
<protein>
    <recommendedName>
        <fullName evidence="6">C2H2-type domain-containing protein</fullName>
    </recommendedName>
</protein>
<feature type="region of interest" description="Disordered" evidence="5">
    <location>
        <begin position="835"/>
        <end position="860"/>
    </location>
</feature>
<feature type="region of interest" description="Disordered" evidence="5">
    <location>
        <begin position="40"/>
        <end position="70"/>
    </location>
</feature>
<dbReference type="Gene3D" id="3.30.160.60">
    <property type="entry name" value="Classic Zinc Finger"/>
    <property type="match status" value="1"/>
</dbReference>
<feature type="region of interest" description="Disordered" evidence="5">
    <location>
        <begin position="110"/>
        <end position="129"/>
    </location>
</feature>
<feature type="region of interest" description="Disordered" evidence="5">
    <location>
        <begin position="1295"/>
        <end position="1348"/>
    </location>
</feature>
<evidence type="ECO:0000256" key="3">
    <source>
        <dbReference type="ARBA" id="ARBA00022771"/>
    </source>
</evidence>
<evidence type="ECO:0000256" key="2">
    <source>
        <dbReference type="ARBA" id="ARBA00022737"/>
    </source>
</evidence>
<evidence type="ECO:0000256" key="1">
    <source>
        <dbReference type="ARBA" id="ARBA00022723"/>
    </source>
</evidence>
<keyword evidence="2" id="KW-0677">Repeat</keyword>
<feature type="region of interest" description="Disordered" evidence="5">
    <location>
        <begin position="198"/>
        <end position="502"/>
    </location>
</feature>
<feature type="domain" description="C2H2-type" evidence="6">
    <location>
        <begin position="1023"/>
        <end position="1045"/>
    </location>
</feature>
<dbReference type="EMBL" id="JARBDR010000917">
    <property type="protein sequence ID" value="KAJ8302943.1"/>
    <property type="molecule type" value="Genomic_DNA"/>
</dbReference>
<feature type="region of interest" description="Disordered" evidence="5">
    <location>
        <begin position="156"/>
        <end position="186"/>
    </location>
</feature>